<dbReference type="OrthoDB" id="655095at2"/>
<dbReference type="GO" id="GO:0016757">
    <property type="term" value="F:glycosyltransferase activity"/>
    <property type="evidence" value="ECO:0007669"/>
    <property type="project" value="InterPro"/>
</dbReference>
<keyword evidence="3" id="KW-1185">Reference proteome</keyword>
<evidence type="ECO:0000259" key="1">
    <source>
        <dbReference type="Pfam" id="PF00534"/>
    </source>
</evidence>
<evidence type="ECO:0000313" key="3">
    <source>
        <dbReference type="Proteomes" id="UP000030185"/>
    </source>
</evidence>
<comment type="caution">
    <text evidence="2">The sequence shown here is derived from an EMBL/GenBank/DDBJ whole genome shotgun (WGS) entry which is preliminary data.</text>
</comment>
<protein>
    <recommendedName>
        <fullName evidence="1">Glycosyl transferase family 1 domain-containing protein</fullName>
    </recommendedName>
</protein>
<dbReference type="SUPFAM" id="SSF53756">
    <property type="entry name" value="UDP-Glycosyltransferase/glycogen phosphorylase"/>
    <property type="match status" value="1"/>
</dbReference>
<dbReference type="eggNOG" id="COG0438">
    <property type="taxonomic scope" value="Bacteria"/>
</dbReference>
<dbReference type="EMBL" id="BBLT01000002">
    <property type="protein sequence ID" value="GAL83789.1"/>
    <property type="molecule type" value="Genomic_DNA"/>
</dbReference>
<dbReference type="RefSeq" id="WP_045459436.1">
    <property type="nucleotide sequence ID" value="NZ_BBLT01000002.1"/>
</dbReference>
<feature type="domain" description="Glycosyl transferase family 1" evidence="1">
    <location>
        <begin position="195"/>
        <end position="351"/>
    </location>
</feature>
<proteinExistence type="predicted"/>
<dbReference type="AlphaFoldDB" id="A0A098LBL7"/>
<reference evidence="2 3" key="1">
    <citation type="submission" date="2014-09" db="EMBL/GenBank/DDBJ databases">
        <title>Sporocytophaga myxococcoides PG-01 genome sequencing.</title>
        <authorList>
            <person name="Liu L."/>
            <person name="Gao P.J."/>
            <person name="Chen G.J."/>
            <person name="Wang L.S."/>
        </authorList>
    </citation>
    <scope>NUCLEOTIDE SEQUENCE [LARGE SCALE GENOMIC DNA]</scope>
    <source>
        <strain evidence="2 3">PG-01</strain>
    </source>
</reference>
<dbReference type="Gene3D" id="3.40.50.2000">
    <property type="entry name" value="Glycogen Phosphorylase B"/>
    <property type="match status" value="2"/>
</dbReference>
<dbReference type="CDD" id="cd03801">
    <property type="entry name" value="GT4_PimA-like"/>
    <property type="match status" value="1"/>
</dbReference>
<name>A0A098LBL7_9BACT</name>
<organism evidence="2 3">
    <name type="scientific">Sporocytophaga myxococcoides</name>
    <dbReference type="NCBI Taxonomy" id="153721"/>
    <lineage>
        <taxon>Bacteria</taxon>
        <taxon>Pseudomonadati</taxon>
        <taxon>Bacteroidota</taxon>
        <taxon>Cytophagia</taxon>
        <taxon>Cytophagales</taxon>
        <taxon>Cytophagaceae</taxon>
        <taxon>Sporocytophaga</taxon>
    </lineage>
</organism>
<dbReference type="Proteomes" id="UP000030185">
    <property type="component" value="Unassembled WGS sequence"/>
</dbReference>
<evidence type="ECO:0000313" key="2">
    <source>
        <dbReference type="EMBL" id="GAL83789.1"/>
    </source>
</evidence>
<gene>
    <name evidence="2" type="ORF">MYP_1017</name>
</gene>
<dbReference type="PANTHER" id="PTHR12526">
    <property type="entry name" value="GLYCOSYLTRANSFERASE"/>
    <property type="match status" value="1"/>
</dbReference>
<sequence>MGIPDKRTIIVVENCLGYTGAFKAILQVVENLSDQYRFVFVLTQGSSVGEILRQKGIFVYHLPFFPLQRKIKSIILYIPKLISNSLRLRAIVKKEKAVVIHANDIYNLSPLLVKLSLPGIKLVTHIRILQNSFPKVIYKTWVGLAELCSDVIIGVSKASLQPFSPSKRLTLIHDGISRDEAYNYSYEPEPLNYNLLYLANYIQGKGHELAIETFALVLKEKPNARLTFVGDTFGLPNNELYKKVLIDKARDLKIESSVIFKSFTNDIEKEFKESHVFLNLSEAESFSFTCLEALYYGVPCIATASGGPQEILDNGTYGILIYERNKHKVANEILKLLNNPDQRLLFSNRGRLYVRKVFSPQSTSYKVNAIYSRLIS</sequence>
<dbReference type="Pfam" id="PF00534">
    <property type="entry name" value="Glycos_transf_1"/>
    <property type="match status" value="1"/>
</dbReference>
<dbReference type="InterPro" id="IPR001296">
    <property type="entry name" value="Glyco_trans_1"/>
</dbReference>
<dbReference type="STRING" id="153721.MYP_1017"/>
<accession>A0A098LBL7</accession>